<keyword evidence="5" id="KW-0969">Cilium</keyword>
<dbReference type="PANTHER" id="PTHR39190">
    <property type="entry name" value="FLAGELLAR ASSEMBLY FACTOR FLIW"/>
    <property type="match status" value="1"/>
</dbReference>
<evidence type="ECO:0000256" key="3">
    <source>
        <dbReference type="ARBA" id="ARBA00022845"/>
    </source>
</evidence>
<dbReference type="Pfam" id="PF02623">
    <property type="entry name" value="FliW"/>
    <property type="match status" value="1"/>
</dbReference>
<comment type="subcellular location">
    <subcellularLocation>
        <location evidence="4">Cytoplasm</location>
    </subcellularLocation>
</comment>
<keyword evidence="5" id="KW-0966">Cell projection</keyword>
<evidence type="ECO:0000256" key="4">
    <source>
        <dbReference type="HAMAP-Rule" id="MF_01185"/>
    </source>
</evidence>
<dbReference type="Gene3D" id="2.30.290.10">
    <property type="entry name" value="BH3618-like"/>
    <property type="match status" value="1"/>
</dbReference>
<name>A0A2W6NMG7_9BACL</name>
<accession>A0A2W6NMG7</accession>
<dbReference type="GO" id="GO:0006417">
    <property type="term" value="P:regulation of translation"/>
    <property type="evidence" value="ECO:0007669"/>
    <property type="project" value="UniProtKB-KW"/>
</dbReference>
<evidence type="ECO:0000256" key="2">
    <source>
        <dbReference type="ARBA" id="ARBA00022795"/>
    </source>
</evidence>
<organism evidence="5 6">
    <name type="scientific">Paenibacillus silvae</name>
    <dbReference type="NCBI Taxonomy" id="1325358"/>
    <lineage>
        <taxon>Bacteria</taxon>
        <taxon>Bacillati</taxon>
        <taxon>Bacillota</taxon>
        <taxon>Bacilli</taxon>
        <taxon>Bacillales</taxon>
        <taxon>Paenibacillaceae</taxon>
        <taxon>Paenibacillus</taxon>
    </lineage>
</organism>
<keyword evidence="5" id="KW-0282">Flagellum</keyword>
<evidence type="ECO:0000313" key="5">
    <source>
        <dbReference type="EMBL" id="PZT56945.1"/>
    </source>
</evidence>
<keyword evidence="4" id="KW-0143">Chaperone</keyword>
<keyword evidence="1 4" id="KW-0963">Cytoplasm</keyword>
<comment type="caution">
    <text evidence="5">The sequence shown here is derived from an EMBL/GenBank/DDBJ whole genome shotgun (WGS) entry which is preliminary data.</text>
</comment>
<dbReference type="InterPro" id="IPR024046">
    <property type="entry name" value="Flagellar_assmbl_FliW_dom_sf"/>
</dbReference>
<dbReference type="GO" id="GO:0005737">
    <property type="term" value="C:cytoplasm"/>
    <property type="evidence" value="ECO:0007669"/>
    <property type="project" value="UniProtKB-SubCell"/>
</dbReference>
<dbReference type="HAMAP" id="MF_01185">
    <property type="entry name" value="FliW"/>
    <property type="match status" value="1"/>
</dbReference>
<keyword evidence="3 4" id="KW-0810">Translation regulation</keyword>
<dbReference type="InterPro" id="IPR003775">
    <property type="entry name" value="Flagellar_assembly_factor_FliW"/>
</dbReference>
<dbReference type="GO" id="GO:0044780">
    <property type="term" value="P:bacterial-type flagellum assembly"/>
    <property type="evidence" value="ECO:0007669"/>
    <property type="project" value="UniProtKB-UniRule"/>
</dbReference>
<comment type="similarity">
    <text evidence="4">Belongs to the FliW family.</text>
</comment>
<keyword evidence="2 4" id="KW-1005">Bacterial flagellum biogenesis</keyword>
<dbReference type="PANTHER" id="PTHR39190:SF1">
    <property type="entry name" value="FLAGELLAR ASSEMBLY FACTOR FLIW"/>
    <property type="match status" value="1"/>
</dbReference>
<dbReference type="RefSeq" id="WP_111269107.1">
    <property type="nucleotide sequence ID" value="NZ_JAHXMW010000003.1"/>
</dbReference>
<comment type="function">
    <text evidence="4">Acts as an anti-CsrA protein, binds CsrA and prevents it from repressing translation of its target genes, one of which is flagellin. Binds to flagellin and participates in the assembly of the flagellum.</text>
</comment>
<sequence length="144" mass="16644">MELENLSENEGKIYTFAKGIPGFEHHQDFCLKPHNEMFNLFQSLNQPDVAFITINPFDLYPTYEFELSKEVMQDIDVNNREEVFVQCIVTWHSNLDKVTVNLLAPIILNTSNHTGKQIILQNTDYSTKHAPWADRDLNMKGGDL</sequence>
<protein>
    <recommendedName>
        <fullName evidence="4">Flagellar assembly factor FliW</fullName>
    </recommendedName>
</protein>
<dbReference type="SUPFAM" id="SSF141457">
    <property type="entry name" value="BH3618-like"/>
    <property type="match status" value="1"/>
</dbReference>
<evidence type="ECO:0000313" key="6">
    <source>
        <dbReference type="Proteomes" id="UP000249204"/>
    </source>
</evidence>
<comment type="subunit">
    <text evidence="4">Interacts with translational regulator CsrA and flagellin(s).</text>
</comment>
<dbReference type="AlphaFoldDB" id="A0A2W6NMG7"/>
<gene>
    <name evidence="4" type="primary">fliW</name>
    <name evidence="5" type="ORF">DN757_04720</name>
</gene>
<evidence type="ECO:0000256" key="1">
    <source>
        <dbReference type="ARBA" id="ARBA00022490"/>
    </source>
</evidence>
<dbReference type="EMBL" id="QKWW01000014">
    <property type="protein sequence ID" value="PZT56945.1"/>
    <property type="molecule type" value="Genomic_DNA"/>
</dbReference>
<dbReference type="Proteomes" id="UP000249204">
    <property type="component" value="Unassembled WGS sequence"/>
</dbReference>
<proteinExistence type="inferred from homology"/>
<reference evidence="5 6" key="1">
    <citation type="submission" date="2018-06" db="EMBL/GenBank/DDBJ databases">
        <title>Isolation of heavy metals resistant Paenibacillus silvae NC2 from Gold-Copper mine in ZiJin, China.</title>
        <authorList>
            <person name="Xu J."/>
            <person name="Mazhar H.S."/>
            <person name="Rensing C."/>
        </authorList>
    </citation>
    <scope>NUCLEOTIDE SEQUENCE [LARGE SCALE GENOMIC DNA]</scope>
    <source>
        <strain evidence="5 6">NC2</strain>
    </source>
</reference>